<evidence type="ECO:0000256" key="4">
    <source>
        <dbReference type="ARBA" id="ARBA00022692"/>
    </source>
</evidence>
<keyword evidence="7 10" id="KW-0443">Lipid metabolism</keyword>
<feature type="transmembrane region" description="Helical" evidence="10">
    <location>
        <begin position="56"/>
        <end position="74"/>
    </location>
</feature>
<dbReference type="PANTHER" id="PTHR11157">
    <property type="entry name" value="FATTY ACID ACYL TRANSFERASE-RELATED"/>
    <property type="match status" value="1"/>
</dbReference>
<gene>
    <name evidence="11" type="ORF">N7494_009345</name>
</gene>
<sequence>MSIPNLLVHFQLPPRQVFDWPPGDASQADFPYTQAKATWLHPIEIPSSVFRYLADVKAPITIASIYMMTVVLLNNLNQTRGSRPWTFATTAPFNLLVILHNIFLAVFSAWTLAGLCVVLWNCWPSMSDPNFVARVANTICQITPTGKLGYSESPEMLGSMPMTFMDHPNHIWSAGVGYFSWFFYISKFYEVVDTFIILAKGKQSSFLQTYHHAGVMLCMWASVRYASPPALVGVLLNSTIHTLMYTYFSITALGFRVPVSIKRSLTTLQIGQFLLGGAIAVCYLFIGYDISTSQVTNLEGGRLTQSNYSKVQPVMSNHSDNISSMPVAEPVFDVQATPCLQNSGQTLALFVTLVYLAPLIYLFVSFFSRSYVKRVRKLGQ</sequence>
<dbReference type="GO" id="GO:0005789">
    <property type="term" value="C:endoplasmic reticulum membrane"/>
    <property type="evidence" value="ECO:0007669"/>
    <property type="project" value="TreeGrafter"/>
</dbReference>
<keyword evidence="6 10" id="KW-1133">Transmembrane helix</keyword>
<comment type="subcellular location">
    <subcellularLocation>
        <location evidence="1">Membrane</location>
        <topology evidence="1">Multi-pass membrane protein</topology>
    </subcellularLocation>
</comment>
<dbReference type="EMBL" id="JAQIZZ010000007">
    <property type="protein sequence ID" value="KAJ5532793.1"/>
    <property type="molecule type" value="Genomic_DNA"/>
</dbReference>
<dbReference type="AlphaFoldDB" id="A0AAD6CPT4"/>
<proteinExistence type="inferred from homology"/>
<dbReference type="GO" id="GO:0009922">
    <property type="term" value="F:fatty acid elongase activity"/>
    <property type="evidence" value="ECO:0007669"/>
    <property type="project" value="InterPro"/>
</dbReference>
<feature type="transmembrane region" description="Helical" evidence="10">
    <location>
        <begin position="267"/>
        <end position="286"/>
    </location>
</feature>
<keyword evidence="2 10" id="KW-0444">Lipid biosynthesis</keyword>
<dbReference type="EC" id="2.3.1.-" evidence="10"/>
<feature type="transmembrane region" description="Helical" evidence="10">
    <location>
        <begin position="95"/>
        <end position="120"/>
    </location>
</feature>
<dbReference type="GO" id="GO:0042761">
    <property type="term" value="P:very long-chain fatty acid biosynthetic process"/>
    <property type="evidence" value="ECO:0007669"/>
    <property type="project" value="TreeGrafter"/>
</dbReference>
<evidence type="ECO:0000313" key="11">
    <source>
        <dbReference type="EMBL" id="KAJ5532793.1"/>
    </source>
</evidence>
<accession>A0AAD6CPT4</accession>
<dbReference type="PANTHER" id="PTHR11157:SF169">
    <property type="entry name" value="ELONGATION OF FATTY ACIDS PROTEIN"/>
    <property type="match status" value="1"/>
</dbReference>
<keyword evidence="3 10" id="KW-0808">Transferase</keyword>
<dbReference type="InterPro" id="IPR002076">
    <property type="entry name" value="ELO_fam"/>
</dbReference>
<evidence type="ECO:0000256" key="1">
    <source>
        <dbReference type="ARBA" id="ARBA00004141"/>
    </source>
</evidence>
<organism evidence="11 12">
    <name type="scientific">Penicillium frequentans</name>
    <dbReference type="NCBI Taxonomy" id="3151616"/>
    <lineage>
        <taxon>Eukaryota</taxon>
        <taxon>Fungi</taxon>
        <taxon>Dikarya</taxon>
        <taxon>Ascomycota</taxon>
        <taxon>Pezizomycotina</taxon>
        <taxon>Eurotiomycetes</taxon>
        <taxon>Eurotiomycetidae</taxon>
        <taxon>Eurotiales</taxon>
        <taxon>Aspergillaceae</taxon>
        <taxon>Penicillium</taxon>
    </lineage>
</organism>
<evidence type="ECO:0000313" key="12">
    <source>
        <dbReference type="Proteomes" id="UP001220324"/>
    </source>
</evidence>
<feature type="transmembrane region" description="Helical" evidence="10">
    <location>
        <begin position="347"/>
        <end position="367"/>
    </location>
</feature>
<dbReference type="GO" id="GO:0034625">
    <property type="term" value="P:fatty acid elongation, monounsaturated fatty acid"/>
    <property type="evidence" value="ECO:0007669"/>
    <property type="project" value="TreeGrafter"/>
</dbReference>
<dbReference type="GO" id="GO:0030148">
    <property type="term" value="P:sphingolipid biosynthetic process"/>
    <property type="evidence" value="ECO:0007669"/>
    <property type="project" value="TreeGrafter"/>
</dbReference>
<comment type="similarity">
    <text evidence="10">Belongs to the ELO family.</text>
</comment>
<name>A0AAD6CPT4_9EURO</name>
<evidence type="ECO:0000256" key="9">
    <source>
        <dbReference type="ARBA" id="ARBA00023160"/>
    </source>
</evidence>
<comment type="caution">
    <text evidence="11">The sequence shown here is derived from an EMBL/GenBank/DDBJ whole genome shotgun (WGS) entry which is preliminary data.</text>
</comment>
<keyword evidence="8 10" id="KW-0472">Membrane</keyword>
<protein>
    <recommendedName>
        <fullName evidence="10">Elongation of fatty acids protein</fullName>
        <ecNumber evidence="10">2.3.1.-</ecNumber>
    </recommendedName>
</protein>
<feature type="transmembrane region" description="Helical" evidence="10">
    <location>
        <begin position="233"/>
        <end position="255"/>
    </location>
</feature>
<feature type="transmembrane region" description="Helical" evidence="10">
    <location>
        <begin position="170"/>
        <end position="189"/>
    </location>
</feature>
<dbReference type="GO" id="GO:0019367">
    <property type="term" value="P:fatty acid elongation, saturated fatty acid"/>
    <property type="evidence" value="ECO:0007669"/>
    <property type="project" value="TreeGrafter"/>
</dbReference>
<dbReference type="Pfam" id="PF01151">
    <property type="entry name" value="ELO"/>
    <property type="match status" value="1"/>
</dbReference>
<evidence type="ECO:0000256" key="5">
    <source>
        <dbReference type="ARBA" id="ARBA00022832"/>
    </source>
</evidence>
<dbReference type="GO" id="GO:0034626">
    <property type="term" value="P:fatty acid elongation, polyunsaturated fatty acid"/>
    <property type="evidence" value="ECO:0007669"/>
    <property type="project" value="TreeGrafter"/>
</dbReference>
<evidence type="ECO:0000256" key="3">
    <source>
        <dbReference type="ARBA" id="ARBA00022679"/>
    </source>
</evidence>
<evidence type="ECO:0000256" key="2">
    <source>
        <dbReference type="ARBA" id="ARBA00022516"/>
    </source>
</evidence>
<keyword evidence="9 10" id="KW-0275">Fatty acid biosynthesis</keyword>
<evidence type="ECO:0000256" key="6">
    <source>
        <dbReference type="ARBA" id="ARBA00022989"/>
    </source>
</evidence>
<keyword evidence="5 10" id="KW-0276">Fatty acid metabolism</keyword>
<evidence type="ECO:0000256" key="8">
    <source>
        <dbReference type="ARBA" id="ARBA00023136"/>
    </source>
</evidence>
<evidence type="ECO:0000256" key="7">
    <source>
        <dbReference type="ARBA" id="ARBA00023098"/>
    </source>
</evidence>
<dbReference type="Proteomes" id="UP001220324">
    <property type="component" value="Unassembled WGS sequence"/>
</dbReference>
<keyword evidence="4 10" id="KW-0812">Transmembrane</keyword>
<comment type="catalytic activity">
    <reaction evidence="10">
        <text>an acyl-CoA + malonyl-CoA + H(+) = a 3-oxoacyl-CoA + CO2 + CoA</text>
        <dbReference type="Rhea" id="RHEA:50252"/>
        <dbReference type="ChEBI" id="CHEBI:15378"/>
        <dbReference type="ChEBI" id="CHEBI:16526"/>
        <dbReference type="ChEBI" id="CHEBI:57287"/>
        <dbReference type="ChEBI" id="CHEBI:57384"/>
        <dbReference type="ChEBI" id="CHEBI:58342"/>
        <dbReference type="ChEBI" id="CHEBI:90726"/>
    </reaction>
    <physiologicalReaction direction="left-to-right" evidence="10">
        <dbReference type="Rhea" id="RHEA:50253"/>
    </physiologicalReaction>
</comment>
<evidence type="ECO:0000256" key="10">
    <source>
        <dbReference type="RuleBase" id="RU361115"/>
    </source>
</evidence>
<feature type="transmembrane region" description="Helical" evidence="10">
    <location>
        <begin position="210"/>
        <end position="227"/>
    </location>
</feature>
<reference evidence="11 12" key="1">
    <citation type="journal article" date="2023" name="IMA Fungus">
        <title>Comparative genomic study of the Penicillium genus elucidates a diverse pangenome and 15 lateral gene transfer events.</title>
        <authorList>
            <person name="Petersen C."/>
            <person name="Sorensen T."/>
            <person name="Nielsen M.R."/>
            <person name="Sondergaard T.E."/>
            <person name="Sorensen J.L."/>
            <person name="Fitzpatrick D.A."/>
            <person name="Frisvad J.C."/>
            <person name="Nielsen K.L."/>
        </authorList>
    </citation>
    <scope>NUCLEOTIDE SEQUENCE [LARGE SCALE GENOMIC DNA]</scope>
    <source>
        <strain evidence="11 12">IBT 35679</strain>
    </source>
</reference>
<keyword evidence="12" id="KW-1185">Reference proteome</keyword>